<keyword evidence="2" id="KW-1185">Reference proteome</keyword>
<dbReference type="AlphaFoldDB" id="A0A8J7FJG7"/>
<organism evidence="1 2">
    <name type="scientific">Chitinilyticum piscinae</name>
    <dbReference type="NCBI Taxonomy" id="2866724"/>
    <lineage>
        <taxon>Bacteria</taxon>
        <taxon>Pseudomonadati</taxon>
        <taxon>Pseudomonadota</taxon>
        <taxon>Betaproteobacteria</taxon>
        <taxon>Neisseriales</taxon>
        <taxon>Chitinibacteraceae</taxon>
        <taxon>Chitinilyticum</taxon>
    </lineage>
</organism>
<accession>A0A8J7FJG7</accession>
<protein>
    <recommendedName>
        <fullName evidence="3">Lipocalin-like domain-containing protein</fullName>
    </recommendedName>
</protein>
<comment type="caution">
    <text evidence="1">The sequence shown here is derived from an EMBL/GenBank/DDBJ whole genome shotgun (WGS) entry which is preliminary data.</text>
</comment>
<name>A0A8J7FJG7_9NEIS</name>
<dbReference type="RefSeq" id="WP_194117057.1">
    <property type="nucleotide sequence ID" value="NZ_JADFUA010000010.1"/>
</dbReference>
<dbReference type="Gene3D" id="2.40.128.490">
    <property type="entry name" value="Uncharacterised protein PF14869, DUF4488"/>
    <property type="match status" value="1"/>
</dbReference>
<dbReference type="EMBL" id="JADFUA010000010">
    <property type="protein sequence ID" value="MBE9610510.1"/>
    <property type="molecule type" value="Genomic_DNA"/>
</dbReference>
<evidence type="ECO:0000313" key="1">
    <source>
        <dbReference type="EMBL" id="MBE9610510.1"/>
    </source>
</evidence>
<evidence type="ECO:0008006" key="3">
    <source>
        <dbReference type="Google" id="ProtNLM"/>
    </source>
</evidence>
<proteinExistence type="predicted"/>
<gene>
    <name evidence="1" type="ORF">INR99_14305</name>
</gene>
<sequence>MSSNPFLGTWQLRSGEFGEHGQPVTPYDMSRLQSRKVISQQGFSFLTLQDGKFYSAASGSYRFDEADYVETPAMTTWPVPEGQQYTFRYEFIDGLWHNKRTENGVQVEHEIWEKVAD</sequence>
<dbReference type="Proteomes" id="UP000604481">
    <property type="component" value="Unassembled WGS sequence"/>
</dbReference>
<reference evidence="1 2" key="1">
    <citation type="submission" date="2020-10" db="EMBL/GenBank/DDBJ databases">
        <title>The genome sequence of Chitinilyticum litopenaei 4Y14.</title>
        <authorList>
            <person name="Liu Y."/>
        </authorList>
    </citation>
    <scope>NUCLEOTIDE SEQUENCE [LARGE SCALE GENOMIC DNA]</scope>
    <source>
        <strain evidence="1 2">4Y14</strain>
    </source>
</reference>
<evidence type="ECO:0000313" key="2">
    <source>
        <dbReference type="Proteomes" id="UP000604481"/>
    </source>
</evidence>